<dbReference type="EMBL" id="BSNC01000012">
    <property type="protein sequence ID" value="GLP97958.1"/>
    <property type="molecule type" value="Genomic_DNA"/>
</dbReference>
<dbReference type="PANTHER" id="PTHR42776:SF27">
    <property type="entry name" value="DIPEPTIDYL PEPTIDASE FAMILY MEMBER 6"/>
    <property type="match status" value="1"/>
</dbReference>
<gene>
    <name evidence="4" type="ORF">GCM10007895_32650</name>
</gene>
<dbReference type="PANTHER" id="PTHR42776">
    <property type="entry name" value="SERINE PEPTIDASE S9 FAMILY MEMBER"/>
    <property type="match status" value="1"/>
</dbReference>
<dbReference type="InterPro" id="IPR011042">
    <property type="entry name" value="6-blade_b-propeller_TolB-like"/>
</dbReference>
<dbReference type="Pfam" id="PF00326">
    <property type="entry name" value="Peptidase_S9"/>
    <property type="match status" value="1"/>
</dbReference>
<dbReference type="AlphaFoldDB" id="A0AA37RZ91"/>
<dbReference type="Gene3D" id="3.40.50.1820">
    <property type="entry name" value="alpha/beta hydrolase"/>
    <property type="match status" value="1"/>
</dbReference>
<feature type="signal peptide" evidence="2">
    <location>
        <begin position="1"/>
        <end position="19"/>
    </location>
</feature>
<dbReference type="InterPro" id="IPR029058">
    <property type="entry name" value="AB_hydrolase_fold"/>
</dbReference>
<protein>
    <submittedName>
        <fullName evidence="4">Prolyl oligopeptidase</fullName>
    </submittedName>
</protein>
<dbReference type="GO" id="GO:0004252">
    <property type="term" value="F:serine-type endopeptidase activity"/>
    <property type="evidence" value="ECO:0007669"/>
    <property type="project" value="TreeGrafter"/>
</dbReference>
<keyword evidence="1" id="KW-0378">Hydrolase</keyword>
<dbReference type="InterPro" id="IPR001375">
    <property type="entry name" value="Peptidase_S9_cat"/>
</dbReference>
<feature type="domain" description="Peptidase S9 prolyl oligopeptidase catalytic" evidence="3">
    <location>
        <begin position="426"/>
        <end position="639"/>
    </location>
</feature>
<name>A0AA37RZ91_9GAMM</name>
<sequence>MRTILLAAALLLTSTLAFAKTVFDIPVEHYGALPEKSLVSLSRSGDLIAYRDTSGGDDKVVVLNLSTGKHVTSLALGEVKPNSLRFVDDNYLILVVSDNKRLYRVRGRHDVSAAYSINLKTGDLHQLLTPGYGIHSSQTNVGRIIAASKDGRYVYMPAYADDGRYHLYRVDLEKRRRPVAHQKGTPDTINFFMNRDREVVARERFDSKRDEHKIQVRRDGKWKTIFEEETAWIYRSYAGLTPDEEHLVMFAVLGDTNHTAYYAMRLSDGHVGEPMFSSSEKSVVGAFQTDTSEVEGVIYSGFKPDYEFFDKKLMARFKGISQALPNNIFTIVSATPDWSKIVLLMEGEQSSGDYILYENGSLDLLTMSRPGIPREAVASVKSDGFVARDGLSIPTLLTTPVNASEGPLPTILLPHGGPESHDQMGFYWLSQYFSNQGYLVIQPQFRGSTGFGVDHVLKGRGEWGKKMQDDLTDAVAAYAERGLVDEDRVCIVGISYGGYAALAGATFTPDLYKCAISVNGIGDVYDMLQADKRDYGSRSGVVAYWEDVLGNHETPSRKALRKISPMQFVEQVKAPVLLIHGQHDSIVKVDQSRDMHKALKSAEKDVTYVELKAGDHNMSKGENRIKALVAIDSFIKEHL</sequence>
<dbReference type="GO" id="GO:0006508">
    <property type="term" value="P:proteolysis"/>
    <property type="evidence" value="ECO:0007669"/>
    <property type="project" value="InterPro"/>
</dbReference>
<comment type="caution">
    <text evidence="4">The sequence shown here is derived from an EMBL/GenBank/DDBJ whole genome shotgun (WGS) entry which is preliminary data.</text>
</comment>
<dbReference type="SUPFAM" id="SSF53474">
    <property type="entry name" value="alpha/beta-Hydrolases"/>
    <property type="match status" value="1"/>
</dbReference>
<reference evidence="4" key="1">
    <citation type="journal article" date="2014" name="Int. J. Syst. Evol. Microbiol.">
        <title>Complete genome sequence of Corynebacterium casei LMG S-19264T (=DSM 44701T), isolated from a smear-ripened cheese.</title>
        <authorList>
            <consortium name="US DOE Joint Genome Institute (JGI-PGF)"/>
            <person name="Walter F."/>
            <person name="Albersmeier A."/>
            <person name="Kalinowski J."/>
            <person name="Ruckert C."/>
        </authorList>
    </citation>
    <scope>NUCLEOTIDE SEQUENCE</scope>
    <source>
        <strain evidence="4">NBRC 101628</strain>
    </source>
</reference>
<accession>A0AA37RZ91</accession>
<dbReference type="Proteomes" id="UP001161422">
    <property type="component" value="Unassembled WGS sequence"/>
</dbReference>
<evidence type="ECO:0000313" key="5">
    <source>
        <dbReference type="Proteomes" id="UP001161422"/>
    </source>
</evidence>
<evidence type="ECO:0000313" key="4">
    <source>
        <dbReference type="EMBL" id="GLP97958.1"/>
    </source>
</evidence>
<evidence type="ECO:0000256" key="2">
    <source>
        <dbReference type="SAM" id="SignalP"/>
    </source>
</evidence>
<reference evidence="4" key="2">
    <citation type="submission" date="2023-01" db="EMBL/GenBank/DDBJ databases">
        <title>Draft genome sequence of Paraferrimonas sedimenticola strain NBRC 101628.</title>
        <authorList>
            <person name="Sun Q."/>
            <person name="Mori K."/>
        </authorList>
    </citation>
    <scope>NUCLEOTIDE SEQUENCE</scope>
    <source>
        <strain evidence="4">NBRC 101628</strain>
    </source>
</reference>
<evidence type="ECO:0000256" key="1">
    <source>
        <dbReference type="ARBA" id="ARBA00022801"/>
    </source>
</evidence>
<dbReference type="SUPFAM" id="SSF82171">
    <property type="entry name" value="DPP6 N-terminal domain-like"/>
    <property type="match status" value="1"/>
</dbReference>
<keyword evidence="5" id="KW-1185">Reference proteome</keyword>
<feature type="chain" id="PRO_5041420302" evidence="2">
    <location>
        <begin position="20"/>
        <end position="639"/>
    </location>
</feature>
<proteinExistence type="predicted"/>
<dbReference type="Gene3D" id="2.120.10.30">
    <property type="entry name" value="TolB, C-terminal domain"/>
    <property type="match status" value="1"/>
</dbReference>
<evidence type="ECO:0000259" key="3">
    <source>
        <dbReference type="Pfam" id="PF00326"/>
    </source>
</evidence>
<organism evidence="4 5">
    <name type="scientific">Paraferrimonas sedimenticola</name>
    <dbReference type="NCBI Taxonomy" id="375674"/>
    <lineage>
        <taxon>Bacteria</taxon>
        <taxon>Pseudomonadati</taxon>
        <taxon>Pseudomonadota</taxon>
        <taxon>Gammaproteobacteria</taxon>
        <taxon>Alteromonadales</taxon>
        <taxon>Ferrimonadaceae</taxon>
        <taxon>Paraferrimonas</taxon>
    </lineage>
</organism>
<keyword evidence="2" id="KW-0732">Signal</keyword>